<evidence type="ECO:0000313" key="2">
    <source>
        <dbReference type="EMBL" id="PUW99424.1"/>
    </source>
</evidence>
<dbReference type="AlphaFoldDB" id="V5TTJ1"/>
<name>V5TTJ1_9ENTR</name>
<evidence type="ECO:0000313" key="1">
    <source>
        <dbReference type="EMBL" id="AHB68438.1"/>
    </source>
</evidence>
<reference evidence="1 3" key="1">
    <citation type="journal article" date="2014" name="Genome Announc.">
        <title>Complete Genome Sequence of Cronobacter sakazakii Strain CMCC 45402.</title>
        <authorList>
            <person name="Zhao Z."/>
            <person name="Wang L."/>
            <person name="Wang B."/>
            <person name="Liang H."/>
            <person name="Ye Q."/>
            <person name="Zeng M."/>
        </authorList>
    </citation>
    <scope>NUCLEOTIDE SEQUENCE [LARGE SCALE GENOMIC DNA]</scope>
    <source>
        <strain evidence="3">45402</strain>
        <strain evidence="1">CMCC45402</strain>
    </source>
</reference>
<dbReference type="HOGENOM" id="CLU_2492613_0_0_6"/>
<dbReference type="EMBL" id="CP006731">
    <property type="protein sequence ID" value="AHB68438.1"/>
    <property type="molecule type" value="Genomic_DNA"/>
</dbReference>
<dbReference type="GeneID" id="45717571"/>
<protein>
    <submittedName>
        <fullName evidence="1">Uncharacterized protein</fullName>
    </submittedName>
</protein>
<dbReference type="EMBL" id="MSAC01000078">
    <property type="protein sequence ID" value="PUW99424.1"/>
    <property type="molecule type" value="Genomic_DNA"/>
</dbReference>
<reference evidence="2 4" key="2">
    <citation type="submission" date="2016-12" db="EMBL/GenBank/DDBJ databases">
        <title>Analysis of the Molecular Diversity Among Cronobacter Species Isolated from Filth Flies Using a Pan Genomic DNA Microarray.</title>
        <authorList>
            <person name="Pava-Ripoll M."/>
            <person name="Tall B."/>
            <person name="Farber J."/>
            <person name="Fanning S."/>
            <person name="Lehner A."/>
            <person name="Stephan R."/>
            <person name="Pagotto F."/>
            <person name="Iverson C."/>
            <person name="Ziobro G."/>
            <person name="Miller A."/>
            <person name="Pearson R."/>
            <person name="Yan Q."/>
            <person name="Kim M."/>
            <person name="Jeong S."/>
            <person name="Park J."/>
            <person name="Jun S."/>
            <person name="Choi H."/>
            <person name="Chung T."/>
            <person name="Yoo Y."/>
            <person name="Park E."/>
            <person name="Hwang S."/>
            <person name="Lee B."/>
            <person name="Sathyamoorthy V."/>
            <person name="Carter L."/>
            <person name="Mammel M."/>
            <person name="Jackson S."/>
            <person name="Kothary M."/>
            <person name="Patel I."/>
            <person name="Grim C."/>
            <person name="Gopinath G."/>
            <person name="Gangiredla J."/>
            <person name="Chase H."/>
        </authorList>
    </citation>
    <scope>NUCLEOTIDE SEQUENCE [LARGE SCALE GENOMIC DNA]</scope>
    <source>
        <strain evidence="2 4">MOD1-Md25g</strain>
    </source>
</reference>
<dbReference type="PATRIC" id="fig|1401659.3.peg.68"/>
<organism evidence="1 3">
    <name type="scientific">Cronobacter malonaticus</name>
    <dbReference type="NCBI Taxonomy" id="413503"/>
    <lineage>
        <taxon>Bacteria</taxon>
        <taxon>Pseudomonadati</taxon>
        <taxon>Pseudomonadota</taxon>
        <taxon>Gammaproteobacteria</taxon>
        <taxon>Enterobacterales</taxon>
        <taxon>Enterobacteriaceae</taxon>
        <taxon>Cronobacter</taxon>
    </lineage>
</organism>
<accession>V5TTJ1</accession>
<dbReference type="RefSeq" id="WP_023897751.1">
    <property type="nucleotide sequence ID" value="NC_023032.1"/>
</dbReference>
<sequence>MKEREFSFTYRAEKGFLYERIIFSLGEPLIMVGRANNGLFTPACKKFYARFWMIEAFAGVAVRTMTSAARHAGVIIQAVPGVTYPG</sequence>
<dbReference type="KEGG" id="csi:P262_00111"/>
<evidence type="ECO:0000313" key="3">
    <source>
        <dbReference type="Proteomes" id="UP000018545"/>
    </source>
</evidence>
<keyword evidence="4" id="KW-1185">Reference proteome</keyword>
<dbReference type="Proteomes" id="UP000244731">
    <property type="component" value="Unassembled WGS sequence"/>
</dbReference>
<dbReference type="Proteomes" id="UP000018545">
    <property type="component" value="Chromosome"/>
</dbReference>
<gene>
    <name evidence="2" type="ORF">AUM46_21175</name>
    <name evidence="1" type="ORF">P262_00111</name>
</gene>
<proteinExistence type="predicted"/>
<evidence type="ECO:0000313" key="4">
    <source>
        <dbReference type="Proteomes" id="UP000244731"/>
    </source>
</evidence>